<keyword evidence="6" id="KW-0472">Membrane</keyword>
<dbReference type="Proteomes" id="UP000177564">
    <property type="component" value="Unassembled WGS sequence"/>
</dbReference>
<dbReference type="InterPro" id="IPR019533">
    <property type="entry name" value="Peptidase_S26"/>
</dbReference>
<dbReference type="InterPro" id="IPR000223">
    <property type="entry name" value="Pept_S26A_signal_pept_1"/>
</dbReference>
<dbReference type="GO" id="GO:0004252">
    <property type="term" value="F:serine-type endopeptidase activity"/>
    <property type="evidence" value="ECO:0007669"/>
    <property type="project" value="InterPro"/>
</dbReference>
<evidence type="ECO:0000313" key="9">
    <source>
        <dbReference type="Proteomes" id="UP000177564"/>
    </source>
</evidence>
<dbReference type="NCBIfam" id="TIGR02227">
    <property type="entry name" value="sigpep_I_bact"/>
    <property type="match status" value="1"/>
</dbReference>
<proteinExistence type="inferred from homology"/>
<reference evidence="8 9" key="1">
    <citation type="journal article" date="2016" name="Nat. Commun.">
        <title>Thousands of microbial genomes shed light on interconnected biogeochemical processes in an aquifer system.</title>
        <authorList>
            <person name="Anantharaman K."/>
            <person name="Brown C.T."/>
            <person name="Hug L.A."/>
            <person name="Sharon I."/>
            <person name="Castelle C.J."/>
            <person name="Probst A.J."/>
            <person name="Thomas B.C."/>
            <person name="Singh A."/>
            <person name="Wilkins M.J."/>
            <person name="Karaoz U."/>
            <person name="Brodie E.L."/>
            <person name="Williams K.H."/>
            <person name="Hubbard S.S."/>
            <person name="Banfield J.F."/>
        </authorList>
    </citation>
    <scope>NUCLEOTIDE SEQUENCE [LARGE SCALE GENOMIC DNA]</scope>
</reference>
<dbReference type="PROSITE" id="PS00760">
    <property type="entry name" value="SPASE_I_2"/>
    <property type="match status" value="1"/>
</dbReference>
<dbReference type="Gene3D" id="2.10.109.10">
    <property type="entry name" value="Umud Fragment, subunit A"/>
    <property type="match status" value="1"/>
</dbReference>
<dbReference type="SUPFAM" id="SSF51306">
    <property type="entry name" value="LexA/Signal peptidase"/>
    <property type="match status" value="1"/>
</dbReference>
<organism evidence="8 9">
    <name type="scientific">Candidatus Adlerbacteria bacterium RIFCSPHIGHO2_02_FULL_52_17</name>
    <dbReference type="NCBI Taxonomy" id="1797240"/>
    <lineage>
        <taxon>Bacteria</taxon>
        <taxon>Candidatus Adleribacteriota</taxon>
    </lineage>
</organism>
<dbReference type="PROSITE" id="PS00761">
    <property type="entry name" value="SPASE_I_3"/>
    <property type="match status" value="1"/>
</dbReference>
<comment type="similarity">
    <text evidence="2 6">Belongs to the peptidase S26 family.</text>
</comment>
<feature type="active site" evidence="5">
    <location>
        <position position="73"/>
    </location>
</feature>
<dbReference type="EC" id="3.4.21.89" evidence="3 6"/>
<evidence type="ECO:0000256" key="3">
    <source>
        <dbReference type="ARBA" id="ARBA00013208"/>
    </source>
</evidence>
<dbReference type="PRINTS" id="PR00727">
    <property type="entry name" value="LEADERPTASE"/>
</dbReference>
<dbReference type="STRING" id="1797240.A3D68_01645"/>
<dbReference type="GO" id="GO:0006465">
    <property type="term" value="P:signal peptide processing"/>
    <property type="evidence" value="ECO:0007669"/>
    <property type="project" value="InterPro"/>
</dbReference>
<keyword evidence="6" id="KW-0645">Protease</keyword>
<dbReference type="GO" id="GO:0009003">
    <property type="term" value="F:signal peptidase activity"/>
    <property type="evidence" value="ECO:0007669"/>
    <property type="project" value="UniProtKB-EC"/>
</dbReference>
<evidence type="ECO:0000256" key="4">
    <source>
        <dbReference type="ARBA" id="ARBA00022801"/>
    </source>
</evidence>
<keyword evidence="6" id="KW-1133">Transmembrane helix</keyword>
<feature type="transmembrane region" description="Helical" evidence="6">
    <location>
        <begin position="47"/>
        <end position="68"/>
    </location>
</feature>
<comment type="catalytic activity">
    <reaction evidence="1 6">
        <text>Cleavage of hydrophobic, N-terminal signal or leader sequences from secreted and periplasmic proteins.</text>
        <dbReference type="EC" id="3.4.21.89"/>
    </reaction>
</comment>
<evidence type="ECO:0000259" key="7">
    <source>
        <dbReference type="Pfam" id="PF10502"/>
    </source>
</evidence>
<dbReference type="PANTHER" id="PTHR43390:SF1">
    <property type="entry name" value="CHLOROPLAST PROCESSING PEPTIDASE"/>
    <property type="match status" value="1"/>
</dbReference>
<evidence type="ECO:0000256" key="1">
    <source>
        <dbReference type="ARBA" id="ARBA00000677"/>
    </source>
</evidence>
<dbReference type="CDD" id="cd06530">
    <property type="entry name" value="S26_SPase_I"/>
    <property type="match status" value="1"/>
</dbReference>
<keyword evidence="4 6" id="KW-0378">Hydrolase</keyword>
<keyword evidence="6" id="KW-0812">Transmembrane</keyword>
<name>A0A1F4XR31_9BACT</name>
<dbReference type="InterPro" id="IPR019758">
    <property type="entry name" value="Pept_S26A_signal_pept_1_CS"/>
</dbReference>
<comment type="subcellular location">
    <subcellularLocation>
        <location evidence="6">Membrane</location>
        <topology evidence="6">Single-pass type II membrane protein</topology>
    </subcellularLocation>
</comment>
<gene>
    <name evidence="8" type="ORF">A3D68_01645</name>
</gene>
<dbReference type="PANTHER" id="PTHR43390">
    <property type="entry name" value="SIGNAL PEPTIDASE I"/>
    <property type="match status" value="1"/>
</dbReference>
<dbReference type="GO" id="GO:0016020">
    <property type="term" value="C:membrane"/>
    <property type="evidence" value="ECO:0007669"/>
    <property type="project" value="UniProtKB-SubCell"/>
</dbReference>
<evidence type="ECO:0000256" key="2">
    <source>
        <dbReference type="ARBA" id="ARBA00009370"/>
    </source>
</evidence>
<feature type="active site" evidence="5">
    <location>
        <position position="116"/>
    </location>
</feature>
<protein>
    <recommendedName>
        <fullName evidence="3 6">Signal peptidase I</fullName>
        <ecNumber evidence="3 6">3.4.21.89</ecNumber>
    </recommendedName>
</protein>
<evidence type="ECO:0000256" key="6">
    <source>
        <dbReference type="RuleBase" id="RU362042"/>
    </source>
</evidence>
<comment type="caution">
    <text evidence="8">The sequence shown here is derived from an EMBL/GenBank/DDBJ whole genome shotgun (WGS) entry which is preliminary data.</text>
</comment>
<dbReference type="InterPro" id="IPR019757">
    <property type="entry name" value="Pept_S26A_signal_pept_1_Lys-AS"/>
</dbReference>
<feature type="domain" description="Peptidase S26" evidence="7">
    <location>
        <begin position="49"/>
        <end position="199"/>
    </location>
</feature>
<evidence type="ECO:0000313" key="8">
    <source>
        <dbReference type="EMBL" id="OGC84115.1"/>
    </source>
</evidence>
<sequence length="201" mass="21517">MPPQTPTPTPLQQVSPTPVIPIPPTPPISAPVVARLNLDILRRARGWLWPIVIFCAIGLLVYSVRVAAVTGRSMEPALHEGSRIVIDKLTVRVLGIGRGDVIVFKNPKDASVTEVKRVIGLPGELVLIEGGTISVTPPGGRLMEFPRGTYVGGNGQIGDFRVQLGPQEYFVLGDNRAVSTDSREFGAVRPADIVGRVVASF</sequence>
<dbReference type="Pfam" id="PF10502">
    <property type="entry name" value="Peptidase_S26"/>
    <property type="match status" value="1"/>
</dbReference>
<accession>A0A1F4XR31</accession>
<dbReference type="AlphaFoldDB" id="A0A1F4XR31"/>
<dbReference type="InterPro" id="IPR036286">
    <property type="entry name" value="LexA/Signal_pep-like_sf"/>
</dbReference>
<evidence type="ECO:0000256" key="5">
    <source>
        <dbReference type="PIRSR" id="PIRSR600223-1"/>
    </source>
</evidence>
<dbReference type="EMBL" id="MEWU01000002">
    <property type="protein sequence ID" value="OGC84115.1"/>
    <property type="molecule type" value="Genomic_DNA"/>
</dbReference>